<dbReference type="PROSITE" id="PS51257">
    <property type="entry name" value="PROKAR_LIPOPROTEIN"/>
    <property type="match status" value="1"/>
</dbReference>
<dbReference type="RefSeq" id="WP_345585123.1">
    <property type="nucleotide sequence ID" value="NZ_BAABJG010000002.1"/>
</dbReference>
<name>A0ABW3UHW2_9BACL</name>
<organism evidence="3 4">
    <name type="scientific">Paenibacillus vulneris</name>
    <dbReference type="NCBI Taxonomy" id="1133364"/>
    <lineage>
        <taxon>Bacteria</taxon>
        <taxon>Bacillati</taxon>
        <taxon>Bacillota</taxon>
        <taxon>Bacilli</taxon>
        <taxon>Bacillales</taxon>
        <taxon>Paenibacillaceae</taxon>
        <taxon>Paenibacillus</taxon>
    </lineage>
</organism>
<reference evidence="4" key="1">
    <citation type="journal article" date="2019" name="Int. J. Syst. Evol. Microbiol.">
        <title>The Global Catalogue of Microorganisms (GCM) 10K type strain sequencing project: providing services to taxonomists for standard genome sequencing and annotation.</title>
        <authorList>
            <consortium name="The Broad Institute Genomics Platform"/>
            <consortium name="The Broad Institute Genome Sequencing Center for Infectious Disease"/>
            <person name="Wu L."/>
            <person name="Ma J."/>
        </authorList>
    </citation>
    <scope>NUCLEOTIDE SEQUENCE [LARGE SCALE GENOMIC DNA]</scope>
    <source>
        <strain evidence="4">CCUG 53270</strain>
    </source>
</reference>
<feature type="chain" id="PRO_5047305226" description="CbiN domain protein" evidence="2">
    <location>
        <begin position="25"/>
        <end position="159"/>
    </location>
</feature>
<protein>
    <recommendedName>
        <fullName evidence="5">CbiN domain protein</fullName>
    </recommendedName>
</protein>
<evidence type="ECO:0000313" key="3">
    <source>
        <dbReference type="EMBL" id="MFD1219356.1"/>
    </source>
</evidence>
<comment type="caution">
    <text evidence="3">The sequence shown here is derived from an EMBL/GenBank/DDBJ whole genome shotgun (WGS) entry which is preliminary data.</text>
</comment>
<dbReference type="InterPro" id="IPR008993">
    <property type="entry name" value="TIMP-like_OB-fold"/>
</dbReference>
<accession>A0ABW3UHW2</accession>
<keyword evidence="2" id="KW-0732">Signal</keyword>
<feature type="signal peptide" evidence="2">
    <location>
        <begin position="1"/>
        <end position="24"/>
    </location>
</feature>
<keyword evidence="1" id="KW-0472">Membrane</keyword>
<proteinExistence type="predicted"/>
<keyword evidence="1" id="KW-0812">Transmembrane</keyword>
<evidence type="ECO:0000313" key="4">
    <source>
        <dbReference type="Proteomes" id="UP001597180"/>
    </source>
</evidence>
<sequence length="159" mass="17338">MKKWVGLCLAIVLLWGIAIPSVSALSCAPPRPPKEEMDYSELVFKGRLLSETKEKLTFQVLTVWKGDLHETVTLNQNHWTEFEAGEEYIIFAGRDEGKLRPKLCGNTGLASSFDETTLGETTVVISKSNVGLQIALAVIAGLAVVAGAGIIFVKHRGRQ</sequence>
<dbReference type="SUPFAM" id="SSF50242">
    <property type="entry name" value="TIMP-like"/>
    <property type="match status" value="1"/>
</dbReference>
<evidence type="ECO:0000256" key="1">
    <source>
        <dbReference type="SAM" id="Phobius"/>
    </source>
</evidence>
<dbReference type="Proteomes" id="UP001597180">
    <property type="component" value="Unassembled WGS sequence"/>
</dbReference>
<keyword evidence="1" id="KW-1133">Transmembrane helix</keyword>
<gene>
    <name evidence="3" type="ORF">ACFQ4B_04435</name>
</gene>
<keyword evidence="4" id="KW-1185">Reference proteome</keyword>
<feature type="transmembrane region" description="Helical" evidence="1">
    <location>
        <begin position="130"/>
        <end position="153"/>
    </location>
</feature>
<dbReference type="EMBL" id="JBHTLU010000009">
    <property type="protein sequence ID" value="MFD1219356.1"/>
    <property type="molecule type" value="Genomic_DNA"/>
</dbReference>
<evidence type="ECO:0000256" key="2">
    <source>
        <dbReference type="SAM" id="SignalP"/>
    </source>
</evidence>
<dbReference type="Gene3D" id="2.40.50.120">
    <property type="match status" value="1"/>
</dbReference>
<evidence type="ECO:0008006" key="5">
    <source>
        <dbReference type="Google" id="ProtNLM"/>
    </source>
</evidence>